<evidence type="ECO:0000259" key="1">
    <source>
        <dbReference type="Pfam" id="PF00535"/>
    </source>
</evidence>
<dbReference type="PATRIC" id="fig|49547.3.peg.1540"/>
<reference evidence="2 3" key="1">
    <citation type="submission" date="2016-04" db="EMBL/GenBank/DDBJ databases">
        <title>Genome sequence of Methanobrevibacter curvatus DSM 11111.</title>
        <authorList>
            <person name="Poehlein A."/>
            <person name="Seedorf H."/>
            <person name="Daniel R."/>
        </authorList>
    </citation>
    <scope>NUCLEOTIDE SEQUENCE [LARGE SCALE GENOMIC DNA]</scope>
    <source>
        <strain evidence="2 3">DSM 11111</strain>
    </source>
</reference>
<dbReference type="InterPro" id="IPR029044">
    <property type="entry name" value="Nucleotide-diphossugar_trans"/>
</dbReference>
<dbReference type="Gene3D" id="3.90.550.10">
    <property type="entry name" value="Spore Coat Polysaccharide Biosynthesis Protein SpsA, Chain A"/>
    <property type="match status" value="1"/>
</dbReference>
<name>A0A166C5G4_9EURY</name>
<gene>
    <name evidence="2" type="primary">epsH_2</name>
    <name evidence="2" type="ORF">MBCUR_14410</name>
</gene>
<dbReference type="AlphaFoldDB" id="A0A166C5G4"/>
<feature type="domain" description="Glycosyltransferase 2-like" evidence="1">
    <location>
        <begin position="6"/>
        <end position="133"/>
    </location>
</feature>
<dbReference type="InterPro" id="IPR001173">
    <property type="entry name" value="Glyco_trans_2-like"/>
</dbReference>
<dbReference type="EMBL" id="LWMV01000189">
    <property type="protein sequence ID" value="KZX11407.1"/>
    <property type="molecule type" value="Genomic_DNA"/>
</dbReference>
<comment type="caution">
    <text evidence="2">The sequence shown here is derived from an EMBL/GenBank/DDBJ whole genome shotgun (WGS) entry which is preliminary data.</text>
</comment>
<sequence length="345" mass="40227">MEAKISVIIPTYNAEKYLISTVGSVINQTFGFENIELILVDDNSTDTTKDILKNLSEKYENIVSIFLETNSGTPSKPRNVGINASSADYIMFLDNDDDYYPDICEKLYFTITKYECDVVSCRFDELNKSKHDLFINNTIKKPKTFANDYDEVLVMKSIHDHPELVTTNFPTMIWNKIFKKDVILANNIQFPENDLYEDVYFSTAFFLHAQGIVFLNNYWGYGHNTRTNESNKSTSQSFTKRNLINQFNGLLKIFSLLEDTNEFDTLKGEMLIGWTKLFLFTNLDKNCQLYLLNKLKPHYKSYKLTTRMIIISLKFNILLNIMMKIFSLNPNIIIFASKLYRFFNK</sequence>
<organism evidence="2 3">
    <name type="scientific">Methanobrevibacter curvatus</name>
    <dbReference type="NCBI Taxonomy" id="49547"/>
    <lineage>
        <taxon>Archaea</taxon>
        <taxon>Methanobacteriati</taxon>
        <taxon>Methanobacteriota</taxon>
        <taxon>Methanomada group</taxon>
        <taxon>Methanobacteria</taxon>
        <taxon>Methanobacteriales</taxon>
        <taxon>Methanobacteriaceae</taxon>
        <taxon>Methanobrevibacter</taxon>
    </lineage>
</organism>
<dbReference type="GO" id="GO:0016758">
    <property type="term" value="F:hexosyltransferase activity"/>
    <property type="evidence" value="ECO:0007669"/>
    <property type="project" value="UniProtKB-ARBA"/>
</dbReference>
<dbReference type="Proteomes" id="UP000077245">
    <property type="component" value="Unassembled WGS sequence"/>
</dbReference>
<dbReference type="CDD" id="cd00761">
    <property type="entry name" value="Glyco_tranf_GTA_type"/>
    <property type="match status" value="1"/>
</dbReference>
<dbReference type="Pfam" id="PF00535">
    <property type="entry name" value="Glycos_transf_2"/>
    <property type="match status" value="1"/>
</dbReference>
<dbReference type="EC" id="2.4.-.-" evidence="2"/>
<keyword evidence="2" id="KW-0808">Transferase</keyword>
<dbReference type="STRING" id="49547.MBCUR_14410"/>
<dbReference type="PANTHER" id="PTHR22916:SF3">
    <property type="entry name" value="UDP-GLCNAC:BETAGAL BETA-1,3-N-ACETYLGLUCOSAMINYLTRANSFERASE-LIKE PROTEIN 1"/>
    <property type="match status" value="1"/>
</dbReference>
<dbReference type="RefSeq" id="WP_169805814.1">
    <property type="nucleotide sequence ID" value="NZ_LWMV01000189.1"/>
</dbReference>
<evidence type="ECO:0000313" key="2">
    <source>
        <dbReference type="EMBL" id="KZX11407.1"/>
    </source>
</evidence>
<dbReference type="PANTHER" id="PTHR22916">
    <property type="entry name" value="GLYCOSYLTRANSFERASE"/>
    <property type="match status" value="1"/>
</dbReference>
<protein>
    <submittedName>
        <fullName evidence="2">Putative glycosyltransferase EpsH</fullName>
        <ecNumber evidence="2">2.4.-.-</ecNumber>
    </submittedName>
</protein>
<keyword evidence="3" id="KW-1185">Reference proteome</keyword>
<keyword evidence="2" id="KW-0328">Glycosyltransferase</keyword>
<proteinExistence type="predicted"/>
<dbReference type="OrthoDB" id="46222at2157"/>
<evidence type="ECO:0000313" key="3">
    <source>
        <dbReference type="Proteomes" id="UP000077245"/>
    </source>
</evidence>
<accession>A0A166C5G4</accession>
<dbReference type="SUPFAM" id="SSF53448">
    <property type="entry name" value="Nucleotide-diphospho-sugar transferases"/>
    <property type="match status" value="1"/>
</dbReference>